<evidence type="ECO:0000256" key="2">
    <source>
        <dbReference type="SAM" id="MobiDB-lite"/>
    </source>
</evidence>
<evidence type="ECO:0000313" key="16">
    <source>
        <dbReference type="Proteomes" id="UP000500882"/>
    </source>
</evidence>
<evidence type="ECO:0000313" key="5">
    <source>
        <dbReference type="EMBL" id="KAB4313829.1"/>
    </source>
</evidence>
<reference evidence="11 12" key="1">
    <citation type="submission" date="2018-08" db="EMBL/GenBank/DDBJ databases">
        <title>A genome reference for cultivated species of the human gut microbiota.</title>
        <authorList>
            <person name="Zou Y."/>
            <person name="Xue W."/>
            <person name="Luo G."/>
        </authorList>
    </citation>
    <scope>NUCLEOTIDE SEQUENCE [LARGE SCALE GENOMIC DNA]</scope>
    <source>
        <strain evidence="9 11">AF37-12</strain>
        <strain evidence="8 12">AM30-26</strain>
    </source>
</reference>
<accession>A0A0P0ENR0</accession>
<dbReference type="EMBL" id="QROV01000002">
    <property type="protein sequence ID" value="RHL63869.1"/>
    <property type="molecule type" value="Genomic_DNA"/>
</dbReference>
<feature type="region of interest" description="Disordered" evidence="2">
    <location>
        <begin position="143"/>
        <end position="175"/>
    </location>
</feature>
<evidence type="ECO:0000313" key="9">
    <source>
        <dbReference type="EMBL" id="RHL63869.1"/>
    </source>
</evidence>
<dbReference type="EMBL" id="AP022660">
    <property type="protein sequence ID" value="BCA51383.1"/>
    <property type="molecule type" value="Genomic_DNA"/>
</dbReference>
<evidence type="ECO:0000313" key="11">
    <source>
        <dbReference type="Proteomes" id="UP000283616"/>
    </source>
</evidence>
<evidence type="ECO:0000256" key="1">
    <source>
        <dbReference type="ARBA" id="ARBA00023125"/>
    </source>
</evidence>
<reference evidence="4 16" key="3">
    <citation type="submission" date="2020-02" db="EMBL/GenBank/DDBJ databases">
        <title>Whole-genome sequencing and comparative analysis of the genomes of Bacteroides thetaiotaomicron and Escherichia coli isolated from a healthy resident in Vietnam.</title>
        <authorList>
            <person name="Mohsin M."/>
            <person name="Tanaka K."/>
            <person name="Kawahara R."/>
            <person name="Kondo S."/>
            <person name="Noguchi H."/>
            <person name="Motooka D."/>
            <person name="Nakamura S."/>
            <person name="Khong D.T."/>
            <person name="Nguyen T.N."/>
            <person name="Tran H.T."/>
            <person name="Yamamoto Y."/>
        </authorList>
    </citation>
    <scope>NUCLEOTIDE SEQUENCE [LARGE SCALE GENOMIC DNA]</scope>
    <source>
        <strain evidence="4 16">F9-2</strain>
    </source>
</reference>
<dbReference type="NCBIfam" id="TIGR01201">
    <property type="entry name" value="HU_rel"/>
    <property type="match status" value="1"/>
</dbReference>
<feature type="compositionally biased region" description="Acidic residues" evidence="2">
    <location>
        <begin position="165"/>
        <end position="175"/>
    </location>
</feature>
<feature type="compositionally biased region" description="Gly residues" evidence="2">
    <location>
        <begin position="151"/>
        <end position="163"/>
    </location>
</feature>
<dbReference type="Gene3D" id="4.10.520.10">
    <property type="entry name" value="IHF-like DNA-binding proteins"/>
    <property type="match status" value="1"/>
</dbReference>
<evidence type="ECO:0000313" key="15">
    <source>
        <dbReference type="Proteomes" id="UP000488521"/>
    </source>
</evidence>
<proteinExistence type="predicted"/>
<evidence type="ECO:0000313" key="7">
    <source>
        <dbReference type="EMBL" id="KAB4476724.1"/>
    </source>
</evidence>
<dbReference type="SUPFAM" id="SSF47729">
    <property type="entry name" value="IHF-like DNA-binding proteins"/>
    <property type="match status" value="1"/>
</dbReference>
<dbReference type="EMBL" id="CP083685">
    <property type="protein sequence ID" value="UYU90706.1"/>
    <property type="molecule type" value="Genomic_DNA"/>
</dbReference>
<evidence type="ECO:0000313" key="8">
    <source>
        <dbReference type="EMBL" id="RHD86574.1"/>
    </source>
</evidence>
<dbReference type="RefSeq" id="WP_016269584.1">
    <property type="nucleotide sequence ID" value="NZ_AP022660.1"/>
</dbReference>
<dbReference type="InterPro" id="IPR041607">
    <property type="entry name" value="HU-HIG"/>
</dbReference>
<dbReference type="Proteomes" id="UP000488521">
    <property type="component" value="Unassembled WGS sequence"/>
</dbReference>
<dbReference type="Proteomes" id="UP000284785">
    <property type="component" value="Unassembled WGS sequence"/>
</dbReference>
<evidence type="ECO:0000313" key="6">
    <source>
        <dbReference type="EMBL" id="KAB4453702.1"/>
    </source>
</evidence>
<reference evidence="13 14" key="2">
    <citation type="journal article" date="2019" name="Nat. Med.">
        <title>A library of human gut bacterial isolates paired with longitudinal multiomics data enables mechanistic microbiome research.</title>
        <authorList>
            <person name="Poyet M."/>
            <person name="Groussin M."/>
            <person name="Gibbons S.M."/>
            <person name="Avila-Pacheco J."/>
            <person name="Jiang X."/>
            <person name="Kearney S.M."/>
            <person name="Perrotta A.R."/>
            <person name="Berdy B."/>
            <person name="Zhao S."/>
            <person name="Lieberman T.D."/>
            <person name="Swanson P.K."/>
            <person name="Smith M."/>
            <person name="Roesemann S."/>
            <person name="Alexander J.E."/>
            <person name="Rich S.A."/>
            <person name="Livny J."/>
            <person name="Vlamakis H."/>
            <person name="Clish C."/>
            <person name="Bullock K."/>
            <person name="Deik A."/>
            <person name="Scott J."/>
            <person name="Pierce K.A."/>
            <person name="Xavier R.J."/>
            <person name="Alm E.J."/>
        </authorList>
    </citation>
    <scope>NUCLEOTIDE SEQUENCE [LARGE SCALE GENOMIC DNA]</scope>
    <source>
        <strain evidence="7 15">BIOML-A156</strain>
        <strain evidence="6 13">BIOML-A160</strain>
        <strain evidence="5 14">BIOML-A188</strain>
    </source>
</reference>
<dbReference type="Proteomes" id="UP000283616">
    <property type="component" value="Unassembled WGS sequence"/>
</dbReference>
<dbReference type="Proteomes" id="UP000440614">
    <property type="component" value="Unassembled WGS sequence"/>
</dbReference>
<evidence type="ECO:0000313" key="14">
    <source>
        <dbReference type="Proteomes" id="UP000440614"/>
    </source>
</evidence>
<dbReference type="Proteomes" id="UP000436825">
    <property type="component" value="Unassembled WGS sequence"/>
</dbReference>
<name>A0A0P0ENR0_BACT4</name>
<gene>
    <name evidence="4" type="ORF">BatF92_33250</name>
    <name evidence="9" type="ORF">DW011_01630</name>
    <name evidence="8" type="ORF">DW780_16100</name>
    <name evidence="7" type="ORF">GAN59_05955</name>
    <name evidence="6" type="ORF">GAN75_17700</name>
    <name evidence="5" type="ORF">GAO51_09550</name>
    <name evidence="10" type="ORF">KQP74_22765</name>
</gene>
<feature type="domain" description="HU" evidence="3">
    <location>
        <begin position="1"/>
        <end position="114"/>
    </location>
</feature>
<dbReference type="InterPro" id="IPR010992">
    <property type="entry name" value="IHF-like_DNA-bd_dom_sf"/>
</dbReference>
<dbReference type="EMBL" id="WCRW01000013">
    <property type="protein sequence ID" value="KAB4453702.1"/>
    <property type="molecule type" value="Genomic_DNA"/>
</dbReference>
<keyword evidence="1 5" id="KW-0238">DNA-binding</keyword>
<evidence type="ECO:0000313" key="12">
    <source>
        <dbReference type="Proteomes" id="UP000284785"/>
    </source>
</evidence>
<dbReference type="EMBL" id="WCRS01000003">
    <property type="protein sequence ID" value="KAB4476724.1"/>
    <property type="molecule type" value="Genomic_DNA"/>
</dbReference>
<dbReference type="AlphaFoldDB" id="A0A0P0ENR0"/>
<evidence type="ECO:0000313" key="4">
    <source>
        <dbReference type="EMBL" id="BCA51383.1"/>
    </source>
</evidence>
<evidence type="ECO:0000313" key="10">
    <source>
        <dbReference type="EMBL" id="UYU90706.1"/>
    </source>
</evidence>
<dbReference type="InterPro" id="IPR005902">
    <property type="entry name" value="HU_DNA-bd_put"/>
</dbReference>
<sequence length="175" mass="18733">MPLIYKPYQANIANKAGQKLYYPRLVKFSKMVNTQKMAELIAEKASLTPGDVHNVIRNLMSVMREQLLNSRTVRLEGLGTFTMIAKAGGKGVVLESKVSSSQIVSLRCQFTPEYTRSADGVTTRALTSGVEFVHVKDVAGGFVDDDDKNHSGGGDTPGGGSTPGGDDDEAPDPTV</sequence>
<dbReference type="KEGG" id="btho:Btheta7330_01026"/>
<dbReference type="Pfam" id="PF18291">
    <property type="entry name" value="HU-HIG"/>
    <property type="match status" value="1"/>
</dbReference>
<dbReference type="EMBL" id="QSJP01000014">
    <property type="protein sequence ID" value="RHD86574.1"/>
    <property type="molecule type" value="Genomic_DNA"/>
</dbReference>
<dbReference type="Proteomes" id="UP000500882">
    <property type="component" value="Chromosome"/>
</dbReference>
<protein>
    <submittedName>
        <fullName evidence="5 10">DNA-binding protein</fullName>
    </submittedName>
</protein>
<evidence type="ECO:0000313" key="13">
    <source>
        <dbReference type="Proteomes" id="UP000436825"/>
    </source>
</evidence>
<dbReference type="GO" id="GO:0003677">
    <property type="term" value="F:DNA binding"/>
    <property type="evidence" value="ECO:0007669"/>
    <property type="project" value="UniProtKB-KW"/>
</dbReference>
<organism evidence="5 14">
    <name type="scientific">Bacteroides thetaiotaomicron</name>
    <dbReference type="NCBI Taxonomy" id="818"/>
    <lineage>
        <taxon>Bacteria</taxon>
        <taxon>Pseudomonadati</taxon>
        <taxon>Bacteroidota</taxon>
        <taxon>Bacteroidia</taxon>
        <taxon>Bacteroidales</taxon>
        <taxon>Bacteroidaceae</taxon>
        <taxon>Bacteroides</taxon>
    </lineage>
</organism>
<evidence type="ECO:0000259" key="3">
    <source>
        <dbReference type="Pfam" id="PF18291"/>
    </source>
</evidence>
<reference evidence="10" key="4">
    <citation type="submission" date="2021-06" db="EMBL/GenBank/DDBJ databases">
        <title>Interrogation of the integrated mobile genetic elements in gut-associated Bacteroides with a consensus prediction approach.</title>
        <authorList>
            <person name="Campbell D.E."/>
            <person name="Leigh J.R."/>
            <person name="Kim T."/>
            <person name="England W."/>
            <person name="Whitaker R.J."/>
            <person name="Degnan P.H."/>
        </authorList>
    </citation>
    <scope>NUCLEOTIDE SEQUENCE</scope>
    <source>
        <strain evidence="10">VPI-3443</strain>
    </source>
</reference>
<dbReference type="EMBL" id="WCSY01000008">
    <property type="protein sequence ID" value="KAB4313829.1"/>
    <property type="molecule type" value="Genomic_DNA"/>
</dbReference>
<dbReference type="Proteomes" id="UP001162960">
    <property type="component" value="Chromosome"/>
</dbReference>